<feature type="domain" description="ABC transporter" evidence="10">
    <location>
        <begin position="1002"/>
        <end position="1236"/>
    </location>
</feature>
<dbReference type="PROSITE" id="PS50893">
    <property type="entry name" value="ABC_TRANSPORTER_2"/>
    <property type="match status" value="2"/>
</dbReference>
<feature type="transmembrane region" description="Helical" evidence="9">
    <location>
        <begin position="822"/>
        <end position="842"/>
    </location>
</feature>
<feature type="transmembrane region" description="Helical" evidence="9">
    <location>
        <begin position="116"/>
        <end position="140"/>
    </location>
</feature>
<dbReference type="Pfam" id="PF00664">
    <property type="entry name" value="ABC_membrane"/>
    <property type="match status" value="2"/>
</dbReference>
<dbReference type="CDD" id="cd03250">
    <property type="entry name" value="ABCC_MRP_domain1"/>
    <property type="match status" value="1"/>
</dbReference>
<evidence type="ECO:0000259" key="11">
    <source>
        <dbReference type="PROSITE" id="PS50929"/>
    </source>
</evidence>
<feature type="transmembrane region" description="Helical" evidence="9">
    <location>
        <begin position="261"/>
        <end position="283"/>
    </location>
</feature>
<evidence type="ECO:0000313" key="12">
    <source>
        <dbReference type="EMBL" id="MBN3290472.1"/>
    </source>
</evidence>
<keyword evidence="7 9" id="KW-0472">Membrane</keyword>
<sequence length="1243" mass="138866">MRFQKTRMIVAVICSSFFSAAGFLGPGLLVHTILQYVDTPSKDSLYGGGICFALFFSEFCKAFFVSLTWAINYRTAIRVKSGFSTAAFEKLISLKALTDVSVGEVLNLLSNDGYRLFDAVIFCTFCITMPVLIILCVTYSCIILDLTALTGFVVYIIFIPVQFLIAKLTGLFRRKAIHVTDKRVRTMNELLTFVKLIKMYAWESSFEQNITEVRKMEKSILENAGYLQSVNTSISTIVPTLATVLTFIVHTSLKLPLSSSSAFTVISVFNAMRFTIGVLPFAVKSFAEAKISCARLKKILLLKNPESYVMQLEGSPNAIVLEKATLSWKRPHDKAAQEEKNNGGTKSQNGAVFHTQDTATLRNINLTLKKGTLLGICGNVGGGKSSLISAILGQMHLLHGSVAVDGKYAYASQQAWIFHGTVRSNIVMGQPFDEKRYQRAIYACCLKPDLAILPYGDMTEIGERGLNLSGGQKQRISLARAVYSNRDIFLLDDPLSAVDAHVGKHIFEDCIKKELKGKTVILVTHQLQYLEFCDDVILLEQGSVSEMGTHKLLMEKKGRYAQLIQNYQTDHSDDIKEEKTFKQSTQSTLRPEKISVEPMKNGIENPAFEASDDFSIENQKNAKLVDKKEDDKSQLVKKETMQEGSVTLKSYHCYIKACGGYILSLFVFFIFILIVACIGISGWWLSAWIQDGAGAGCNTTVVNTTEAVCNKENISENPRLHFYQMVYGLVILVMIVLSVIKGYIFTKITLKASSKLHDKMFNRVILSPMSFFDTTPTGRIMNRFSKDMDELDSGLPFNAETFISFVLQIIMTIGIISGVFPWLLIGVIILFICIIILLVVFCSSIRELKRMENVSRSPWISHTTSTIQGLGTIHAYNIKEEYIEQFKRLSDINAAQFMYFHCGTRWLSFRLDFLSTLITLLVSLFAVFAPDDIPSSLKSLALSYTIQLTGMLQFVVRIGTELEAKFTSVERIIEYIEGCSSEAPMKIKDANIPNNWPNQGSITFKDYKMKYRGNTPVVLNGLNIRISPKDKVGIVGRTGSGKSSLGVALFRLVEPCGGTIVIDDIDICKIGLEDLRSRLSIIPQDPVLFIGTIRYNLDPFNKYSDEEIWQALERTYMKQSILKLPERLQAVVVENGENFSVGERQLLCMARALLRNSKIILLDEATASIDSQTDNLIQSTIREVFKDRTVLTIAHRINTVLDCNKILVMDNGKAVEFDGPNILLQDANSLFAKLLSAANKVDT</sequence>
<evidence type="ECO:0000256" key="7">
    <source>
        <dbReference type="ARBA" id="ARBA00023136"/>
    </source>
</evidence>
<dbReference type="PROSITE" id="PS50929">
    <property type="entry name" value="ABC_TM1F"/>
    <property type="match status" value="2"/>
</dbReference>
<dbReference type="SMART" id="SM00382">
    <property type="entry name" value="AAA"/>
    <property type="match status" value="2"/>
</dbReference>
<feature type="domain" description="ABC transmembrane type-1" evidence="11">
    <location>
        <begin position="666"/>
        <end position="964"/>
    </location>
</feature>
<feature type="non-terminal residue" evidence="12">
    <location>
        <position position="1243"/>
    </location>
</feature>
<comment type="caution">
    <text evidence="12">The sequence shown here is derived from an EMBL/GenBank/DDBJ whole genome shotgun (WGS) entry which is preliminary data.</text>
</comment>
<feature type="transmembrane region" description="Helical" evidence="9">
    <location>
        <begin position="795"/>
        <end position="816"/>
    </location>
</feature>
<keyword evidence="13" id="KW-1185">Reference proteome</keyword>
<evidence type="ECO:0000259" key="10">
    <source>
        <dbReference type="PROSITE" id="PS50893"/>
    </source>
</evidence>
<evidence type="ECO:0000256" key="1">
    <source>
        <dbReference type="ARBA" id="ARBA00004370"/>
    </source>
</evidence>
<dbReference type="EMBL" id="JAAWVN010008504">
    <property type="protein sequence ID" value="MBN3290472.1"/>
    <property type="molecule type" value="Genomic_DNA"/>
</dbReference>
<name>A0ABS2YUL0_POLSE</name>
<dbReference type="Pfam" id="PF00005">
    <property type="entry name" value="ABC_tran"/>
    <property type="match status" value="2"/>
</dbReference>
<dbReference type="CDD" id="cd18592">
    <property type="entry name" value="ABC_6TM_MRP5_8_9_D1"/>
    <property type="match status" value="1"/>
</dbReference>
<dbReference type="Proteomes" id="UP001166052">
    <property type="component" value="Unassembled WGS sequence"/>
</dbReference>
<feature type="domain" description="ABC transmembrane type-1" evidence="11">
    <location>
        <begin position="9"/>
        <end position="288"/>
    </location>
</feature>
<dbReference type="InterPro" id="IPR050173">
    <property type="entry name" value="ABC_transporter_C-like"/>
</dbReference>
<dbReference type="SUPFAM" id="SSF52540">
    <property type="entry name" value="P-loop containing nucleoside triphosphate hydrolases"/>
    <property type="match status" value="2"/>
</dbReference>
<accession>A0ABS2YUL0</accession>
<dbReference type="InterPro" id="IPR027417">
    <property type="entry name" value="P-loop_NTPase"/>
</dbReference>
<evidence type="ECO:0000256" key="3">
    <source>
        <dbReference type="ARBA" id="ARBA00022692"/>
    </source>
</evidence>
<protein>
    <submittedName>
        <fullName evidence="12">MRP9 protein</fullName>
    </submittedName>
</protein>
<evidence type="ECO:0000256" key="4">
    <source>
        <dbReference type="ARBA" id="ARBA00022741"/>
    </source>
</evidence>
<dbReference type="InterPro" id="IPR017871">
    <property type="entry name" value="ABC_transporter-like_CS"/>
</dbReference>
<comment type="subcellular location">
    <subcellularLocation>
        <location evidence="1">Membrane</location>
    </subcellularLocation>
</comment>
<evidence type="ECO:0000256" key="9">
    <source>
        <dbReference type="SAM" id="Phobius"/>
    </source>
</evidence>
<keyword evidence="6 9" id="KW-1133">Transmembrane helix</keyword>
<feature type="domain" description="ABC transporter" evidence="10">
    <location>
        <begin position="345"/>
        <end position="566"/>
    </location>
</feature>
<feature type="transmembrane region" description="Helical" evidence="9">
    <location>
        <begin position="661"/>
        <end position="685"/>
    </location>
</feature>
<dbReference type="InterPro" id="IPR003439">
    <property type="entry name" value="ABC_transporter-like_ATP-bd"/>
</dbReference>
<dbReference type="CDD" id="cd03244">
    <property type="entry name" value="ABCC_MRP_domain2"/>
    <property type="match status" value="1"/>
</dbReference>
<evidence type="ECO:0000313" key="13">
    <source>
        <dbReference type="Proteomes" id="UP001166052"/>
    </source>
</evidence>
<keyword evidence="4" id="KW-0547">Nucleotide-binding</keyword>
<keyword evidence="2" id="KW-0813">Transport</keyword>
<dbReference type="PANTHER" id="PTHR24223:SF10">
    <property type="entry name" value="ATP-BINDING CASSETTE SUB-FAMILY C MEMBER 12"/>
    <property type="match status" value="1"/>
</dbReference>
<evidence type="ECO:0000256" key="2">
    <source>
        <dbReference type="ARBA" id="ARBA00022448"/>
    </source>
</evidence>
<feature type="transmembrane region" description="Helical" evidence="9">
    <location>
        <begin position="911"/>
        <end position="929"/>
    </location>
</feature>
<dbReference type="CDD" id="cd18599">
    <property type="entry name" value="ABC_6TM_MRP5_8_9_D2"/>
    <property type="match status" value="1"/>
</dbReference>
<reference evidence="12" key="1">
    <citation type="journal article" date="2021" name="Cell">
        <title>Tracing the genetic footprints of vertebrate landing in non-teleost ray-finned fishes.</title>
        <authorList>
            <person name="Bi X."/>
            <person name="Wang K."/>
            <person name="Yang L."/>
            <person name="Pan H."/>
            <person name="Jiang H."/>
            <person name="Wei Q."/>
            <person name="Fang M."/>
            <person name="Yu H."/>
            <person name="Zhu C."/>
            <person name="Cai Y."/>
            <person name="He Y."/>
            <person name="Gan X."/>
            <person name="Zeng H."/>
            <person name="Yu D."/>
            <person name="Zhu Y."/>
            <person name="Jiang H."/>
            <person name="Qiu Q."/>
            <person name="Yang H."/>
            <person name="Zhang Y.E."/>
            <person name="Wang W."/>
            <person name="Zhu M."/>
            <person name="He S."/>
            <person name="Zhang G."/>
        </authorList>
    </citation>
    <scope>NUCLEOTIDE SEQUENCE</scope>
    <source>
        <strain evidence="12">Bchr_001</strain>
    </source>
</reference>
<dbReference type="Gene3D" id="3.40.50.300">
    <property type="entry name" value="P-loop containing nucleotide triphosphate hydrolases"/>
    <property type="match status" value="2"/>
</dbReference>
<feature type="transmembrane region" description="Helical" evidence="9">
    <location>
        <begin position="146"/>
        <end position="165"/>
    </location>
</feature>
<keyword evidence="5" id="KW-0067">ATP-binding</keyword>
<organism evidence="12 13">
    <name type="scientific">Polypterus senegalus</name>
    <name type="common">Senegal bichir</name>
    <dbReference type="NCBI Taxonomy" id="55291"/>
    <lineage>
        <taxon>Eukaryota</taxon>
        <taxon>Metazoa</taxon>
        <taxon>Chordata</taxon>
        <taxon>Craniata</taxon>
        <taxon>Vertebrata</taxon>
        <taxon>Euteleostomi</taxon>
        <taxon>Actinopterygii</taxon>
        <taxon>Polypteriformes</taxon>
        <taxon>Polypteridae</taxon>
        <taxon>Polypterus</taxon>
    </lineage>
</organism>
<feature type="region of interest" description="Disordered" evidence="8">
    <location>
        <begin position="331"/>
        <end position="350"/>
    </location>
</feature>
<dbReference type="InterPro" id="IPR011527">
    <property type="entry name" value="ABC1_TM_dom"/>
</dbReference>
<evidence type="ECO:0000256" key="6">
    <source>
        <dbReference type="ARBA" id="ARBA00022989"/>
    </source>
</evidence>
<feature type="transmembrane region" description="Helical" evidence="9">
    <location>
        <begin position="45"/>
        <end position="71"/>
    </location>
</feature>
<feature type="non-terminal residue" evidence="12">
    <location>
        <position position="1"/>
    </location>
</feature>
<gene>
    <name evidence="12" type="primary">Abcc12</name>
    <name evidence="12" type="ORF">GTO92_0002550</name>
</gene>
<dbReference type="SUPFAM" id="SSF90123">
    <property type="entry name" value="ABC transporter transmembrane region"/>
    <property type="match status" value="2"/>
</dbReference>
<proteinExistence type="predicted"/>
<feature type="transmembrane region" description="Helical" evidence="9">
    <location>
        <begin position="725"/>
        <end position="745"/>
    </location>
</feature>
<dbReference type="PANTHER" id="PTHR24223">
    <property type="entry name" value="ATP-BINDING CASSETTE SUB-FAMILY C"/>
    <property type="match status" value="1"/>
</dbReference>
<dbReference type="InterPro" id="IPR003593">
    <property type="entry name" value="AAA+_ATPase"/>
</dbReference>
<evidence type="ECO:0000256" key="8">
    <source>
        <dbReference type="SAM" id="MobiDB-lite"/>
    </source>
</evidence>
<dbReference type="InterPro" id="IPR036640">
    <property type="entry name" value="ABC1_TM_sf"/>
</dbReference>
<evidence type="ECO:0000256" key="5">
    <source>
        <dbReference type="ARBA" id="ARBA00022840"/>
    </source>
</evidence>
<feature type="transmembrane region" description="Helical" evidence="9">
    <location>
        <begin position="224"/>
        <end position="249"/>
    </location>
</feature>
<dbReference type="Gene3D" id="1.20.1560.10">
    <property type="entry name" value="ABC transporter type 1, transmembrane domain"/>
    <property type="match status" value="2"/>
</dbReference>
<dbReference type="PROSITE" id="PS00211">
    <property type="entry name" value="ABC_TRANSPORTER_1"/>
    <property type="match status" value="2"/>
</dbReference>
<keyword evidence="3 9" id="KW-0812">Transmembrane</keyword>